<feature type="compositionally biased region" description="Basic residues" evidence="1">
    <location>
        <begin position="90"/>
        <end position="101"/>
    </location>
</feature>
<comment type="caution">
    <text evidence="3">The sequence shown here is derived from an EMBL/GenBank/DDBJ whole genome shotgun (WGS) entry which is preliminary data.</text>
</comment>
<feature type="domain" description="Baseplate protein J-like barrel" evidence="2">
    <location>
        <begin position="317"/>
        <end position="392"/>
    </location>
</feature>
<gene>
    <name evidence="3" type="ORF">E8A74_26155</name>
</gene>
<feature type="region of interest" description="Disordered" evidence="1">
    <location>
        <begin position="1"/>
        <end position="46"/>
    </location>
</feature>
<name>A0A4U1J7T3_9BACT</name>
<proteinExistence type="predicted"/>
<evidence type="ECO:0000259" key="2">
    <source>
        <dbReference type="Pfam" id="PF04865"/>
    </source>
</evidence>
<feature type="compositionally biased region" description="Basic and acidic residues" evidence="1">
    <location>
        <begin position="176"/>
        <end position="189"/>
    </location>
</feature>
<evidence type="ECO:0000313" key="3">
    <source>
        <dbReference type="EMBL" id="TKD03449.1"/>
    </source>
</evidence>
<dbReference type="OrthoDB" id="5444252at2"/>
<feature type="compositionally biased region" description="Basic residues" evidence="1">
    <location>
        <begin position="141"/>
        <end position="157"/>
    </location>
</feature>
<reference evidence="3 4" key="1">
    <citation type="submission" date="2019-04" db="EMBL/GenBank/DDBJ databases">
        <authorList>
            <person name="Li Y."/>
            <person name="Wang J."/>
        </authorList>
    </citation>
    <scope>NUCLEOTIDE SEQUENCE [LARGE SCALE GENOMIC DNA]</scope>
    <source>
        <strain evidence="3 4">DSM 14668</strain>
    </source>
</reference>
<dbReference type="EMBL" id="SSMQ01000029">
    <property type="protein sequence ID" value="TKD03449.1"/>
    <property type="molecule type" value="Genomic_DNA"/>
</dbReference>
<protein>
    <recommendedName>
        <fullName evidence="2">Baseplate protein J-like barrel domain-containing protein</fullName>
    </recommendedName>
</protein>
<sequence length="583" mass="63151">MPRIRGRSSSARSRNRRPSARSNGSRPARRSQSSSGPSAFRSPGLPSWNFRFGASSRAGSPRCWDNYGNRLRRRYEHLRVGRLDRYRFRGGRRRAARRPRSRGASMAHELGRASLVARRGRQRPPDDQRGPLADEPVSPRRAPRRRGAPGAGRRRGLRAGGAAGRRALHRRTARPGRGELPPHGRDGRGAARLVPVARGGRVMGAPSLAGLLAARRKDVIFEDLLEKAHGLGLRARGWDSKRIGRVLLEIEAQTVEAWEAARIAITRGGYLGDDEQGPFGAWLDLVALGWFQELRREAIPTEGRMVLTEFADDSLHVIQPGELAAVFGPELPDPLRYVNVDGGTLSKGGTLALTFRAEAPGARYNVPPSTVSFLNTPLQGVRISNPAEPATGTWITRAGADEESDPSLRAKCRDKWGSLGAGGNLAAVRYRIRKAAELFGLSVSRFRVRDDNPNGPGSVDVYLANPAGPASASEVKAVRGYLAGLKAVGTGPLRCFSATLLEVPIVAGLRNTTNPHAVAEAIGRLVALQSDYPLGEALYRARLIEELVDVASGTVDVRLVSPARDVLPKMTDAIVFVPQITLL</sequence>
<organism evidence="3 4">
    <name type="scientific">Polyangium fumosum</name>
    <dbReference type="NCBI Taxonomy" id="889272"/>
    <lineage>
        <taxon>Bacteria</taxon>
        <taxon>Pseudomonadati</taxon>
        <taxon>Myxococcota</taxon>
        <taxon>Polyangia</taxon>
        <taxon>Polyangiales</taxon>
        <taxon>Polyangiaceae</taxon>
        <taxon>Polyangium</taxon>
    </lineage>
</organism>
<dbReference type="Pfam" id="PF04865">
    <property type="entry name" value="Baseplate_J"/>
    <property type="match status" value="1"/>
</dbReference>
<evidence type="ECO:0000256" key="1">
    <source>
        <dbReference type="SAM" id="MobiDB-lite"/>
    </source>
</evidence>
<keyword evidence="4" id="KW-1185">Reference proteome</keyword>
<dbReference type="Proteomes" id="UP000309215">
    <property type="component" value="Unassembled WGS sequence"/>
</dbReference>
<accession>A0A4U1J7T3</accession>
<dbReference type="InterPro" id="IPR006949">
    <property type="entry name" value="Barrel_Baseplate_J-like"/>
</dbReference>
<dbReference type="AlphaFoldDB" id="A0A4U1J7T3"/>
<evidence type="ECO:0000313" key="4">
    <source>
        <dbReference type="Proteomes" id="UP000309215"/>
    </source>
</evidence>
<feature type="region of interest" description="Disordered" evidence="1">
    <location>
        <begin position="90"/>
        <end position="190"/>
    </location>
</feature>